<dbReference type="EMBL" id="CAUOFW020005327">
    <property type="protein sequence ID" value="CAK9169616.1"/>
    <property type="molecule type" value="Genomic_DNA"/>
</dbReference>
<evidence type="ECO:0000313" key="13">
    <source>
        <dbReference type="Proteomes" id="UP001642360"/>
    </source>
</evidence>
<keyword evidence="8 10" id="KW-1133">Transmembrane helix</keyword>
<organism evidence="12 13">
    <name type="scientific">Ilex paraguariensis</name>
    <name type="common">yerba mate</name>
    <dbReference type="NCBI Taxonomy" id="185542"/>
    <lineage>
        <taxon>Eukaryota</taxon>
        <taxon>Viridiplantae</taxon>
        <taxon>Streptophyta</taxon>
        <taxon>Embryophyta</taxon>
        <taxon>Tracheophyta</taxon>
        <taxon>Spermatophyta</taxon>
        <taxon>Magnoliopsida</taxon>
        <taxon>eudicotyledons</taxon>
        <taxon>Gunneridae</taxon>
        <taxon>Pentapetalae</taxon>
        <taxon>asterids</taxon>
        <taxon>campanulids</taxon>
        <taxon>Aquifoliales</taxon>
        <taxon>Aquifoliaceae</taxon>
        <taxon>Ilex</taxon>
    </lineage>
</organism>
<dbReference type="AlphaFoldDB" id="A0ABC8TKZ8"/>
<evidence type="ECO:0000313" key="12">
    <source>
        <dbReference type="EMBL" id="CAK9169616.1"/>
    </source>
</evidence>
<feature type="transmembrane region" description="Helical" evidence="10">
    <location>
        <begin position="104"/>
        <end position="124"/>
    </location>
</feature>
<comment type="function">
    <text evidence="10">Mediates both low-affinity uptake and efflux of sugar across the membrane.</text>
</comment>
<dbReference type="FunFam" id="1.20.1280.290:FF:000001">
    <property type="entry name" value="Bidirectional sugar transporter SWEET"/>
    <property type="match status" value="1"/>
</dbReference>
<keyword evidence="4" id="KW-1003">Cell membrane</keyword>
<dbReference type="Proteomes" id="UP001642360">
    <property type="component" value="Unassembled WGS sequence"/>
</dbReference>
<evidence type="ECO:0000256" key="2">
    <source>
        <dbReference type="ARBA" id="ARBA00007809"/>
    </source>
</evidence>
<evidence type="ECO:0000256" key="1">
    <source>
        <dbReference type="ARBA" id="ARBA00004651"/>
    </source>
</evidence>
<sequence>MFSIDHAWVFAFGILGNILSFMVYLAPVPTFSRIFKKKSTEDFQSVPYVVALFSSMLWIYYAWLKSNAILLITINAAGCVIETIYIALYIVYALKSARILTLKLLLLLNFGGFWSIMILTIFFLKGLNRVRVVGWICMALSVSVFAAPLSIMAQVIRTKSVEFMPFWLSFFLAMSAVMWFFYGLLLKDIYIGVPNVVGFVLGLLQMLLYTIYKNHKKSAEEQKLPTMVKSSTFEVQTVCCLPNFDENRDAKDQTKHDQGESEYKSIDASNQV</sequence>
<evidence type="ECO:0000256" key="7">
    <source>
        <dbReference type="ARBA" id="ARBA00022737"/>
    </source>
</evidence>
<feature type="transmembrane region" description="Helical" evidence="10">
    <location>
        <begin position="46"/>
        <end position="63"/>
    </location>
</feature>
<evidence type="ECO:0000256" key="3">
    <source>
        <dbReference type="ARBA" id="ARBA00022448"/>
    </source>
</evidence>
<evidence type="ECO:0000256" key="4">
    <source>
        <dbReference type="ARBA" id="ARBA00022475"/>
    </source>
</evidence>
<feature type="transmembrane region" description="Helical" evidence="10">
    <location>
        <begin position="6"/>
        <end position="26"/>
    </location>
</feature>
<keyword evidence="6 10" id="KW-0812">Transmembrane</keyword>
<protein>
    <recommendedName>
        <fullName evidence="10">Bidirectional sugar transporter SWEET</fullName>
    </recommendedName>
</protein>
<keyword evidence="13" id="KW-1185">Reference proteome</keyword>
<comment type="subcellular location">
    <subcellularLocation>
        <location evidence="1 10">Cell membrane</location>
        <topology evidence="1 10">Multi-pass membrane protein</topology>
    </subcellularLocation>
</comment>
<evidence type="ECO:0000256" key="8">
    <source>
        <dbReference type="ARBA" id="ARBA00022989"/>
    </source>
</evidence>
<dbReference type="PANTHER" id="PTHR10791">
    <property type="entry name" value="RAG1-ACTIVATING PROTEIN 1"/>
    <property type="match status" value="1"/>
</dbReference>
<keyword evidence="7" id="KW-0677">Repeat</keyword>
<evidence type="ECO:0000256" key="10">
    <source>
        <dbReference type="RuleBase" id="RU910715"/>
    </source>
</evidence>
<feature type="region of interest" description="Disordered" evidence="11">
    <location>
        <begin position="249"/>
        <end position="272"/>
    </location>
</feature>
<dbReference type="Pfam" id="PF03083">
    <property type="entry name" value="MtN3_slv"/>
    <property type="match status" value="2"/>
</dbReference>
<feature type="transmembrane region" description="Helical" evidence="10">
    <location>
        <begin position="130"/>
        <end position="151"/>
    </location>
</feature>
<keyword evidence="3 10" id="KW-0813">Transport</keyword>
<keyword evidence="5 10" id="KW-0762">Sugar transport</keyword>
<comment type="similarity">
    <text evidence="2 10">Belongs to the SWEET sugar transporter family.</text>
</comment>
<feature type="compositionally biased region" description="Basic and acidic residues" evidence="11">
    <location>
        <begin position="249"/>
        <end position="265"/>
    </location>
</feature>
<feature type="transmembrane region" description="Helical" evidence="10">
    <location>
        <begin position="69"/>
        <end position="92"/>
    </location>
</feature>
<accession>A0ABC8TKZ8</accession>
<feature type="transmembrane region" description="Helical" evidence="10">
    <location>
        <begin position="163"/>
        <end position="183"/>
    </location>
</feature>
<dbReference type="PANTHER" id="PTHR10791:SF22">
    <property type="entry name" value="BIDIRECTIONAL SUGAR TRANSPORTER SWEET11"/>
    <property type="match status" value="1"/>
</dbReference>
<evidence type="ECO:0000256" key="9">
    <source>
        <dbReference type="ARBA" id="ARBA00023136"/>
    </source>
</evidence>
<evidence type="ECO:0000256" key="11">
    <source>
        <dbReference type="SAM" id="MobiDB-lite"/>
    </source>
</evidence>
<dbReference type="FunFam" id="1.20.1280.290:FF:000003">
    <property type="entry name" value="Bidirectional sugar transporter SWEET"/>
    <property type="match status" value="1"/>
</dbReference>
<reference evidence="12 13" key="1">
    <citation type="submission" date="2024-02" db="EMBL/GenBank/DDBJ databases">
        <authorList>
            <person name="Vignale AGUSTIN F."/>
            <person name="Sosa J E."/>
            <person name="Modenutti C."/>
        </authorList>
    </citation>
    <scope>NUCLEOTIDE SEQUENCE [LARGE SCALE GENOMIC DNA]</scope>
</reference>
<proteinExistence type="inferred from homology"/>
<dbReference type="Gene3D" id="1.20.1280.290">
    <property type="match status" value="2"/>
</dbReference>
<keyword evidence="9 10" id="KW-0472">Membrane</keyword>
<evidence type="ECO:0000256" key="5">
    <source>
        <dbReference type="ARBA" id="ARBA00022597"/>
    </source>
</evidence>
<gene>
    <name evidence="12" type="ORF">ILEXP_LOCUS39072</name>
</gene>
<name>A0ABC8TKZ8_9AQUA</name>
<dbReference type="InterPro" id="IPR004316">
    <property type="entry name" value="SWEET_rpt"/>
</dbReference>
<evidence type="ECO:0000256" key="6">
    <source>
        <dbReference type="ARBA" id="ARBA00022692"/>
    </source>
</evidence>
<dbReference type="InterPro" id="IPR047664">
    <property type="entry name" value="SWEET"/>
</dbReference>
<feature type="transmembrane region" description="Helical" evidence="10">
    <location>
        <begin position="189"/>
        <end position="212"/>
    </location>
</feature>
<dbReference type="GO" id="GO:0005886">
    <property type="term" value="C:plasma membrane"/>
    <property type="evidence" value="ECO:0007669"/>
    <property type="project" value="UniProtKB-SubCell"/>
</dbReference>
<comment type="caution">
    <text evidence="12">The sequence shown here is derived from an EMBL/GenBank/DDBJ whole genome shotgun (WGS) entry which is preliminary data.</text>
</comment>